<reference evidence="5" key="2">
    <citation type="submission" date="2008-12" db="EMBL/GenBank/DDBJ databases">
        <title>Annotation of Streptomyces roseosporus strain NRRL 15998.</title>
        <authorList>
            <consortium name="The Broad Institute Genome Sequencing Platform"/>
            <consortium name="Broad Institute Microbial Sequencing Center"/>
            <person name="Fischbach M."/>
            <person name="Ward D."/>
            <person name="Young S."/>
            <person name="Kodira C.D."/>
            <person name="Zeng Q."/>
            <person name="Koehrsen M."/>
            <person name="Godfrey P."/>
            <person name="Alvarado L."/>
            <person name="Berlin A.M."/>
            <person name="Borenstein D."/>
            <person name="Chen Z."/>
            <person name="Engels R."/>
            <person name="Freedman E."/>
            <person name="Gellesch M."/>
            <person name="Goldberg J."/>
            <person name="Griggs A."/>
            <person name="Gujja S."/>
            <person name="Heiman D.I."/>
            <person name="Hepburn T.A."/>
            <person name="Howarth C."/>
            <person name="Jen D."/>
            <person name="Larson L."/>
            <person name="Lewis B."/>
            <person name="Mehta T."/>
            <person name="Park D."/>
            <person name="Pearson M."/>
            <person name="Roberts A."/>
            <person name="Saif S."/>
            <person name="Shea T.D."/>
            <person name="Shenoy N."/>
            <person name="Sisk P."/>
            <person name="Stolte C."/>
            <person name="Sykes S.N."/>
            <person name="Walk T."/>
            <person name="White J."/>
            <person name="Yandava C."/>
            <person name="Straight P."/>
            <person name="Clardy J."/>
            <person name="Hung D."/>
            <person name="Kolter R."/>
            <person name="Mekalanos J."/>
            <person name="Walker S."/>
            <person name="Walsh C.T."/>
            <person name="Wieland B.L.C."/>
            <person name="Ilzarbe M."/>
            <person name="Galagan J."/>
            <person name="Nusbaum C."/>
            <person name="Birren B."/>
        </authorList>
    </citation>
    <scope>NUCLEOTIDE SEQUENCE [LARGE SCALE GENOMIC DNA]</scope>
    <source>
        <strain evidence="5">NRRL 15998</strain>
    </source>
</reference>
<reference evidence="5" key="1">
    <citation type="submission" date="2008-10" db="EMBL/GenBank/DDBJ databases">
        <authorList>
            <person name="Molnar K."/>
        </authorList>
    </citation>
    <scope>NUCLEOTIDE SEQUENCE [LARGE SCALE GENOMIC DNA]</scope>
    <source>
        <strain evidence="5">NRRL 15998</strain>
    </source>
</reference>
<evidence type="ECO:0000313" key="4">
    <source>
        <dbReference type="EMBL" id="EFE76965.2"/>
    </source>
</evidence>
<evidence type="ECO:0000256" key="1">
    <source>
        <dbReference type="SAM" id="MobiDB-lite"/>
    </source>
</evidence>
<organism evidence="4 5">
    <name type="scientific">Streptomyces filamentosus NRRL 15998</name>
    <dbReference type="NCBI Taxonomy" id="457431"/>
    <lineage>
        <taxon>Bacteria</taxon>
        <taxon>Bacillati</taxon>
        <taxon>Actinomycetota</taxon>
        <taxon>Actinomycetes</taxon>
        <taxon>Kitasatosporales</taxon>
        <taxon>Streptomycetaceae</taxon>
        <taxon>Streptomyces</taxon>
    </lineage>
</organism>
<evidence type="ECO:0000256" key="2">
    <source>
        <dbReference type="SAM" id="Phobius"/>
    </source>
</evidence>
<name>D6AGF5_STRFL</name>
<feature type="transmembrane region" description="Helical" evidence="2">
    <location>
        <begin position="76"/>
        <end position="98"/>
    </location>
</feature>
<gene>
    <name evidence="4" type="ORF">SSGG_04332</name>
</gene>
<feature type="transmembrane region" description="Helical" evidence="2">
    <location>
        <begin position="124"/>
        <end position="145"/>
    </location>
</feature>
<dbReference type="AlphaFoldDB" id="D6AGF5"/>
<evidence type="ECO:0000259" key="3">
    <source>
        <dbReference type="Pfam" id="PF19747"/>
    </source>
</evidence>
<feature type="domain" description="DUF6234" evidence="3">
    <location>
        <begin position="73"/>
        <end position="204"/>
    </location>
</feature>
<accession>D6AGF5</accession>
<keyword evidence="2" id="KW-0812">Transmembrane</keyword>
<dbReference type="Pfam" id="PF19747">
    <property type="entry name" value="DUF6234"/>
    <property type="match status" value="1"/>
</dbReference>
<proteinExistence type="predicted"/>
<dbReference type="InterPro" id="IPR046201">
    <property type="entry name" value="DUF6234"/>
</dbReference>
<protein>
    <submittedName>
        <fullName evidence="4">Predicted protein</fullName>
    </submittedName>
</protein>
<dbReference type="EMBL" id="DS999644">
    <property type="protein sequence ID" value="EFE76965.2"/>
    <property type="molecule type" value="Genomic_DNA"/>
</dbReference>
<keyword evidence="2" id="KW-1133">Transmembrane helix</keyword>
<keyword evidence="2" id="KW-0472">Membrane</keyword>
<feature type="compositionally biased region" description="Basic and acidic residues" evidence="1">
    <location>
        <begin position="44"/>
        <end position="61"/>
    </location>
</feature>
<evidence type="ECO:0000313" key="5">
    <source>
        <dbReference type="Proteomes" id="UP000003986"/>
    </source>
</evidence>
<feature type="region of interest" description="Disordered" evidence="1">
    <location>
        <begin position="175"/>
        <end position="209"/>
    </location>
</feature>
<feature type="region of interest" description="Disordered" evidence="1">
    <location>
        <begin position="1"/>
        <end position="69"/>
    </location>
</feature>
<feature type="transmembrane region" description="Helical" evidence="2">
    <location>
        <begin position="157"/>
        <end position="176"/>
    </location>
</feature>
<sequence>MTAISTRSSGVPIHHPRAVSIGAPSDHRQDNVGAELHVPYDGTEMTHSESRLPGRPDERASAARSSSAPGGCADPLVGVVLVVAEAAAGALLAIWLMVRGLTRSHEATGGKVSAPPPADPGTDWTPVVVIAVLALLVACVAAELLRSGWYWSGGTQVVVAVALGVTVLATAVQGSGREAPEPAPAPAPTYASPPCRSGGDSDECARSGR</sequence>
<dbReference type="Proteomes" id="UP000003986">
    <property type="component" value="Unassembled WGS sequence"/>
</dbReference>